<keyword evidence="1" id="KW-0812">Transmembrane</keyword>
<comment type="caution">
    <text evidence="2">The sequence shown here is derived from an EMBL/GenBank/DDBJ whole genome shotgun (WGS) entry which is preliminary data.</text>
</comment>
<protein>
    <submittedName>
        <fullName evidence="2">Uncharacterized protein</fullName>
    </submittedName>
</protein>
<evidence type="ECO:0000256" key="1">
    <source>
        <dbReference type="SAM" id="Phobius"/>
    </source>
</evidence>
<keyword evidence="1" id="KW-1133">Transmembrane helix</keyword>
<keyword evidence="1" id="KW-0472">Membrane</keyword>
<proteinExistence type="predicted"/>
<feature type="transmembrane region" description="Helical" evidence="1">
    <location>
        <begin position="94"/>
        <end position="114"/>
    </location>
</feature>
<organism evidence="2 3">
    <name type="scientific">Planobispora siamensis</name>
    <dbReference type="NCBI Taxonomy" id="936338"/>
    <lineage>
        <taxon>Bacteria</taxon>
        <taxon>Bacillati</taxon>
        <taxon>Actinomycetota</taxon>
        <taxon>Actinomycetes</taxon>
        <taxon>Streptosporangiales</taxon>
        <taxon>Streptosporangiaceae</taxon>
        <taxon>Planobispora</taxon>
    </lineage>
</organism>
<evidence type="ECO:0000313" key="3">
    <source>
        <dbReference type="Proteomes" id="UP000619788"/>
    </source>
</evidence>
<accession>A0A8J3WPG0</accession>
<dbReference type="Proteomes" id="UP000619788">
    <property type="component" value="Unassembled WGS sequence"/>
</dbReference>
<keyword evidence="3" id="KW-1185">Reference proteome</keyword>
<reference evidence="2 3" key="1">
    <citation type="submission" date="2021-01" db="EMBL/GenBank/DDBJ databases">
        <title>Whole genome shotgun sequence of Planobispora siamensis NBRC 107568.</title>
        <authorList>
            <person name="Komaki H."/>
            <person name="Tamura T."/>
        </authorList>
    </citation>
    <scope>NUCLEOTIDE SEQUENCE [LARGE SCALE GENOMIC DNA]</scope>
    <source>
        <strain evidence="2 3">NBRC 107568</strain>
    </source>
</reference>
<sequence length="180" mass="18784">MLAARLPAPAAEELADGLRETYEHRLGECGDPDRAARTAIADFGDADVITAAFLRQSPQRRVALTLLAGGPVMAVLWGTALLTAHAPAWPVPLAGRLLFGGALAATVALLLMTVRERHSYRRSRAMTAGALASLIALDVLMSVTAAVAGPVPAWPAVLAVTASTLRVLLVLRVLPAVLAR</sequence>
<dbReference type="EMBL" id="BOOJ01000055">
    <property type="protein sequence ID" value="GIH95657.1"/>
    <property type="molecule type" value="Genomic_DNA"/>
</dbReference>
<evidence type="ECO:0000313" key="2">
    <source>
        <dbReference type="EMBL" id="GIH95657.1"/>
    </source>
</evidence>
<name>A0A8J3WPG0_9ACTN</name>
<feature type="transmembrane region" description="Helical" evidence="1">
    <location>
        <begin position="62"/>
        <end position="82"/>
    </location>
</feature>
<feature type="transmembrane region" description="Helical" evidence="1">
    <location>
        <begin position="153"/>
        <end position="174"/>
    </location>
</feature>
<dbReference type="AlphaFoldDB" id="A0A8J3WPG0"/>
<feature type="transmembrane region" description="Helical" evidence="1">
    <location>
        <begin position="126"/>
        <end position="147"/>
    </location>
</feature>
<gene>
    <name evidence="2" type="ORF">Psi01_62870</name>
</gene>